<evidence type="ECO:0000313" key="1">
    <source>
        <dbReference type="EMBL" id="JAH42543.1"/>
    </source>
</evidence>
<dbReference type="AlphaFoldDB" id="A0A0E9SPT9"/>
<reference evidence="1" key="1">
    <citation type="submission" date="2014-11" db="EMBL/GenBank/DDBJ databases">
        <authorList>
            <person name="Amaro Gonzalez C."/>
        </authorList>
    </citation>
    <scope>NUCLEOTIDE SEQUENCE</scope>
</reference>
<sequence>MEMSFSPYCEMYLLKASFASDSNSGLQATRGH</sequence>
<dbReference type="EMBL" id="GBXM01066034">
    <property type="protein sequence ID" value="JAH42543.1"/>
    <property type="molecule type" value="Transcribed_RNA"/>
</dbReference>
<accession>A0A0E9SPT9</accession>
<dbReference type="EMBL" id="GBXM01074378">
    <property type="protein sequence ID" value="JAH34199.1"/>
    <property type="molecule type" value="Transcribed_RNA"/>
</dbReference>
<name>A0A0E9SPT9_ANGAN</name>
<organism evidence="1">
    <name type="scientific">Anguilla anguilla</name>
    <name type="common">European freshwater eel</name>
    <name type="synonym">Muraena anguilla</name>
    <dbReference type="NCBI Taxonomy" id="7936"/>
    <lineage>
        <taxon>Eukaryota</taxon>
        <taxon>Metazoa</taxon>
        <taxon>Chordata</taxon>
        <taxon>Craniata</taxon>
        <taxon>Vertebrata</taxon>
        <taxon>Euteleostomi</taxon>
        <taxon>Actinopterygii</taxon>
        <taxon>Neopterygii</taxon>
        <taxon>Teleostei</taxon>
        <taxon>Anguilliformes</taxon>
        <taxon>Anguillidae</taxon>
        <taxon>Anguilla</taxon>
    </lineage>
</organism>
<proteinExistence type="predicted"/>
<reference evidence="1" key="2">
    <citation type="journal article" date="2015" name="Fish Shellfish Immunol.">
        <title>Early steps in the European eel (Anguilla anguilla)-Vibrio vulnificus interaction in the gills: Role of the RtxA13 toxin.</title>
        <authorList>
            <person name="Callol A."/>
            <person name="Pajuelo D."/>
            <person name="Ebbesson L."/>
            <person name="Teles M."/>
            <person name="MacKenzie S."/>
            <person name="Amaro C."/>
        </authorList>
    </citation>
    <scope>NUCLEOTIDE SEQUENCE</scope>
</reference>
<protein>
    <submittedName>
        <fullName evidence="1">Uncharacterized protein</fullName>
    </submittedName>
</protein>